<organism evidence="2 3">
    <name type="scientific">Linum trigynum</name>
    <dbReference type="NCBI Taxonomy" id="586398"/>
    <lineage>
        <taxon>Eukaryota</taxon>
        <taxon>Viridiplantae</taxon>
        <taxon>Streptophyta</taxon>
        <taxon>Embryophyta</taxon>
        <taxon>Tracheophyta</taxon>
        <taxon>Spermatophyta</taxon>
        <taxon>Magnoliopsida</taxon>
        <taxon>eudicotyledons</taxon>
        <taxon>Gunneridae</taxon>
        <taxon>Pentapetalae</taxon>
        <taxon>rosids</taxon>
        <taxon>fabids</taxon>
        <taxon>Malpighiales</taxon>
        <taxon>Linaceae</taxon>
        <taxon>Linum</taxon>
    </lineage>
</organism>
<keyword evidence="3" id="KW-1185">Reference proteome</keyword>
<evidence type="ECO:0000256" key="1">
    <source>
        <dbReference type="SAM" id="MobiDB-lite"/>
    </source>
</evidence>
<name>A0AAV2CSX5_9ROSI</name>
<gene>
    <name evidence="2" type="ORF">LTRI10_LOCUS7153</name>
</gene>
<dbReference type="EMBL" id="OZ034814">
    <property type="protein sequence ID" value="CAL1359680.1"/>
    <property type="molecule type" value="Genomic_DNA"/>
</dbReference>
<feature type="compositionally biased region" description="Polar residues" evidence="1">
    <location>
        <begin position="21"/>
        <end position="44"/>
    </location>
</feature>
<dbReference type="Proteomes" id="UP001497516">
    <property type="component" value="Chromosome 10"/>
</dbReference>
<dbReference type="Pfam" id="PF07145">
    <property type="entry name" value="PAM2"/>
    <property type="match status" value="1"/>
</dbReference>
<sequence>MAEEVVVELVPALETPHPSAASPTDSPTAVVSDPSLSRNASFSKLNARAPEFVPSKQSPPPATLSPPLPSRLAVMPPQLPTAGLASPYHVPFHSPVSVAHVIPVQNHDPHHNQLHHQPHHQQPPPQQHVAVRNHNNHHQHHHQQLH</sequence>
<feature type="region of interest" description="Disordered" evidence="1">
    <location>
        <begin position="13"/>
        <end position="90"/>
    </location>
</feature>
<feature type="region of interest" description="Disordered" evidence="1">
    <location>
        <begin position="107"/>
        <end position="128"/>
    </location>
</feature>
<reference evidence="2 3" key="1">
    <citation type="submission" date="2024-04" db="EMBL/GenBank/DDBJ databases">
        <authorList>
            <person name="Fracassetti M."/>
        </authorList>
    </citation>
    <scope>NUCLEOTIDE SEQUENCE [LARGE SCALE GENOMIC DNA]</scope>
</reference>
<dbReference type="InterPro" id="IPR009818">
    <property type="entry name" value="PAM2_motif"/>
</dbReference>
<evidence type="ECO:0000313" key="3">
    <source>
        <dbReference type="Proteomes" id="UP001497516"/>
    </source>
</evidence>
<evidence type="ECO:0000313" key="2">
    <source>
        <dbReference type="EMBL" id="CAL1359680.1"/>
    </source>
</evidence>
<proteinExistence type="predicted"/>
<feature type="compositionally biased region" description="Pro residues" evidence="1">
    <location>
        <begin position="57"/>
        <end position="69"/>
    </location>
</feature>
<protein>
    <submittedName>
        <fullName evidence="2">Uncharacterized protein</fullName>
    </submittedName>
</protein>
<dbReference type="AlphaFoldDB" id="A0AAV2CSX5"/>
<accession>A0AAV2CSX5</accession>